<evidence type="ECO:0000259" key="15">
    <source>
        <dbReference type="PROSITE" id="PS50240"/>
    </source>
</evidence>
<dbReference type="GO" id="GO:0005576">
    <property type="term" value="C:extracellular region"/>
    <property type="evidence" value="ECO:0007669"/>
    <property type="project" value="InterPro"/>
</dbReference>
<dbReference type="SMART" id="SM00020">
    <property type="entry name" value="Tryp_SPc"/>
    <property type="match status" value="1"/>
</dbReference>
<evidence type="ECO:0000256" key="9">
    <source>
        <dbReference type="ARBA" id="ARBA00066707"/>
    </source>
</evidence>
<dbReference type="Gene3D" id="2.10.70.10">
    <property type="entry name" value="Complement Module, domain 1"/>
    <property type="match status" value="3"/>
</dbReference>
<dbReference type="PROSITE" id="PS50240">
    <property type="entry name" value="TRYPSIN_DOM"/>
    <property type="match status" value="1"/>
</dbReference>
<reference evidence="17" key="2">
    <citation type="submission" date="2015-02" db="UniProtKB">
        <authorList>
            <consortium name="EnsemblMetazoa"/>
        </authorList>
    </citation>
    <scope>IDENTIFICATION</scope>
</reference>
<dbReference type="PROSITE" id="PS00134">
    <property type="entry name" value="TRYPSIN_HIS"/>
    <property type="match status" value="1"/>
</dbReference>
<dbReference type="SMART" id="SM00032">
    <property type="entry name" value="CCP"/>
    <property type="match status" value="3"/>
</dbReference>
<feature type="disulfide bond" evidence="11">
    <location>
        <begin position="204"/>
        <end position="230"/>
    </location>
</feature>
<dbReference type="GO" id="GO:0042381">
    <property type="term" value="P:hemolymph coagulation"/>
    <property type="evidence" value="ECO:0007669"/>
    <property type="project" value="UniProtKB-KW"/>
</dbReference>
<feature type="disulfide bond" description="Interchain (between heavy and light chains)" evidence="11">
    <location>
        <begin position="318"/>
        <end position="449"/>
    </location>
</feature>
<dbReference type="InterPro" id="IPR001314">
    <property type="entry name" value="Peptidase_S1A"/>
</dbReference>
<dbReference type="OMA" id="HCFGYDE"/>
<evidence type="ECO:0000256" key="4">
    <source>
        <dbReference type="ARBA" id="ARBA00022801"/>
    </source>
</evidence>
<dbReference type="PANTHER" id="PTHR24252:SF7">
    <property type="entry name" value="HYALIN"/>
    <property type="match status" value="1"/>
</dbReference>
<keyword evidence="3 14" id="KW-0732">Signal</keyword>
<organism evidence="17 18">
    <name type="scientific">Strigamia maritima</name>
    <name type="common">European centipede</name>
    <name type="synonym">Geophilus maritimus</name>
    <dbReference type="NCBI Taxonomy" id="126957"/>
    <lineage>
        <taxon>Eukaryota</taxon>
        <taxon>Metazoa</taxon>
        <taxon>Ecdysozoa</taxon>
        <taxon>Arthropoda</taxon>
        <taxon>Myriapoda</taxon>
        <taxon>Chilopoda</taxon>
        <taxon>Pleurostigmophora</taxon>
        <taxon>Geophilomorpha</taxon>
        <taxon>Linotaeniidae</taxon>
        <taxon>Strigamia</taxon>
    </lineage>
</organism>
<feature type="domain" description="Sushi" evidence="16">
    <location>
        <begin position="237"/>
        <end position="316"/>
    </location>
</feature>
<feature type="domain" description="Sushi" evidence="16">
    <location>
        <begin position="104"/>
        <end position="167"/>
    </location>
</feature>
<comment type="caution">
    <text evidence="12">Lacks conserved residue(s) required for the propagation of feature annotation.</text>
</comment>
<dbReference type="SUPFAM" id="SSF57535">
    <property type="entry name" value="Complement control module/SCR domain"/>
    <property type="match status" value="2"/>
</dbReference>
<evidence type="ECO:0000313" key="17">
    <source>
        <dbReference type="EnsemblMetazoa" id="SMAR008490-PA"/>
    </source>
</evidence>
<dbReference type="GO" id="GO:0006956">
    <property type="term" value="P:complement activation"/>
    <property type="evidence" value="ECO:0007669"/>
    <property type="project" value="InterPro"/>
</dbReference>
<dbReference type="EMBL" id="JH431845">
    <property type="status" value="NOT_ANNOTATED_CDS"/>
    <property type="molecule type" value="Genomic_DNA"/>
</dbReference>
<dbReference type="Pfam" id="PF00084">
    <property type="entry name" value="Sushi"/>
    <property type="match status" value="3"/>
</dbReference>
<dbReference type="PROSITE" id="PS00135">
    <property type="entry name" value="TRYPSIN_SER"/>
    <property type="match status" value="1"/>
</dbReference>
<accession>T1J4F7</accession>
<dbReference type="InterPro" id="IPR009003">
    <property type="entry name" value="Peptidase_S1_PA"/>
</dbReference>
<feature type="signal peptide" evidence="14">
    <location>
        <begin position="1"/>
        <end position="20"/>
    </location>
</feature>
<dbReference type="GO" id="GO:0006508">
    <property type="term" value="P:proteolysis"/>
    <property type="evidence" value="ECO:0007669"/>
    <property type="project" value="UniProtKB-KW"/>
</dbReference>
<evidence type="ECO:0000256" key="3">
    <source>
        <dbReference type="ARBA" id="ARBA00022729"/>
    </source>
</evidence>
<feature type="disulfide bond" evidence="11 12">
    <location>
        <begin position="287"/>
        <end position="314"/>
    </location>
</feature>
<keyword evidence="7 11" id="KW-1015">Disulfide bond</keyword>
<keyword evidence="1 12" id="KW-0768">Sushi</keyword>
<evidence type="ECO:0000256" key="13">
    <source>
        <dbReference type="RuleBase" id="RU363034"/>
    </source>
</evidence>
<dbReference type="PROSITE" id="PS50923">
    <property type="entry name" value="SUSHI"/>
    <property type="match status" value="3"/>
</dbReference>
<dbReference type="PANTHER" id="PTHR24252">
    <property type="entry name" value="ACROSIN-RELATED"/>
    <property type="match status" value="1"/>
</dbReference>
<dbReference type="AlphaFoldDB" id="T1J4F7"/>
<dbReference type="GO" id="GO:0004252">
    <property type="term" value="F:serine-type endopeptidase activity"/>
    <property type="evidence" value="ECO:0007669"/>
    <property type="project" value="InterPro"/>
</dbReference>
<dbReference type="EnsemblMetazoa" id="SMAR008490-RA">
    <property type="protein sequence ID" value="SMAR008490-PA"/>
    <property type="gene ID" value="SMAR008490"/>
</dbReference>
<feature type="domain" description="Sushi" evidence="16">
    <location>
        <begin position="180"/>
        <end position="232"/>
    </location>
</feature>
<evidence type="ECO:0000256" key="14">
    <source>
        <dbReference type="SAM" id="SignalP"/>
    </source>
</evidence>
<feature type="disulfide bond" evidence="11">
    <location>
        <begin position="494"/>
        <end position="511"/>
    </location>
</feature>
<protein>
    <recommendedName>
        <fullName evidence="9">limulus clotting factor C</fullName>
        <ecNumber evidence="9">3.4.21.84</ecNumber>
    </recommendedName>
</protein>
<dbReference type="EC" id="3.4.21.84" evidence="9"/>
<sequence>MHSTLLVYLFIYFNLDISNGATTGDGTCASTSVTCPCGISGKTVTIQVKHCATLRNSNWLCKPCLTESAICKTFEGCHECRSDITNRCSLCPQARGGMLCDEVLGCQTSMPPANGNVDPFIESAYGAKEGEVVRYFCFSGYSLTAGSVTRMCRKDGTWSGIEPICDNEWPVVKPVNPPKQKCTLPSRVENSRIIVNENSVTYVCDPNFTLVGNSELNCENGEWSSTPPRCESRKESQMCPSVEPIKNAKVELSLKGFLPSTVHKSESESADKFLGPYPEGTQLIYSCESNLYNQMGSRVRTCVNGKWSAQPPICIPVCGQSNKPRTPFIINGTASEIGQWPWAVAIRQIAANEWAFKCGGSLITERIVLTAAHCVTLRGLKTPILKDSFKVYVGKYFLDDTKDDSEVQVQQPRKIFVHPDYNPASLDSDIGLIEVVTSFRLTVRVQPICLPSPVDMRSRTKNVATVIGWGYTENKQTSSVLNNLEVPLVSTEKCRSEYAKKGIRVTENMICAGYDEGGRDACSGDSGGALMFPTDRSDSNWVVEGIVSWGGSLESQCAQAGEYGSYVKVRNYIDWIKQHMFSK</sequence>
<feature type="disulfide bond" evidence="11">
    <location>
        <begin position="522"/>
        <end position="557"/>
    </location>
</feature>
<proteinExistence type="predicted"/>
<dbReference type="PRINTS" id="PR00722">
    <property type="entry name" value="CHYMOTRYPSIN"/>
</dbReference>
<dbReference type="HOGENOM" id="CLU_467975_0_0_1"/>
<comment type="catalytic activity">
    <reaction evidence="8">
        <text>Selective cleavage of 103-Arg-|-Ser-104 and 124-Ile-|-Ile-125 bonds in Limulus clotting factor B to form activated factor B. Cleavage of -Pro-Arg-|-Xaa- bonds in synthetic substrates.</text>
        <dbReference type="EC" id="3.4.21.84"/>
    </reaction>
</comment>
<evidence type="ECO:0000256" key="8">
    <source>
        <dbReference type="ARBA" id="ARBA00052079"/>
    </source>
</evidence>
<dbReference type="PhylomeDB" id="T1J4F7"/>
<evidence type="ECO:0000256" key="7">
    <source>
        <dbReference type="ARBA" id="ARBA00023157"/>
    </source>
</evidence>
<keyword evidence="4 13" id="KW-0378">Hydrolase</keyword>
<keyword evidence="6 13" id="KW-0720">Serine protease</keyword>
<evidence type="ECO:0000256" key="12">
    <source>
        <dbReference type="PROSITE-ProRule" id="PRU00302"/>
    </source>
</evidence>
<dbReference type="SUPFAM" id="SSF50494">
    <property type="entry name" value="Trypsin-like serine proteases"/>
    <property type="match status" value="1"/>
</dbReference>
<keyword evidence="2 13" id="KW-0645">Protease</keyword>
<feature type="active site" description="Charge relay system" evidence="10">
    <location>
        <position position="373"/>
    </location>
</feature>
<name>T1J4F7_STRMM</name>
<evidence type="ECO:0000313" key="18">
    <source>
        <dbReference type="Proteomes" id="UP000014500"/>
    </source>
</evidence>
<evidence type="ECO:0000256" key="1">
    <source>
        <dbReference type="ARBA" id="ARBA00022659"/>
    </source>
</evidence>
<dbReference type="InterPro" id="IPR035976">
    <property type="entry name" value="Sushi/SCR/CCP_sf"/>
</dbReference>
<dbReference type="FunFam" id="2.40.10.10:FF:000120">
    <property type="entry name" value="Putative serine protease"/>
    <property type="match status" value="1"/>
</dbReference>
<dbReference type="InterPro" id="IPR033116">
    <property type="entry name" value="TRYPSIN_SER"/>
</dbReference>
<feature type="chain" id="PRO_5004579885" description="limulus clotting factor C" evidence="14">
    <location>
        <begin position="21"/>
        <end position="583"/>
    </location>
</feature>
<dbReference type="InterPro" id="IPR043504">
    <property type="entry name" value="Peptidase_S1_PA_chymotrypsin"/>
</dbReference>
<dbReference type="eggNOG" id="KOG3627">
    <property type="taxonomic scope" value="Eukaryota"/>
</dbReference>
<evidence type="ECO:0000256" key="10">
    <source>
        <dbReference type="PIRSR" id="PIRSR001155-1"/>
    </source>
</evidence>
<evidence type="ECO:0000256" key="11">
    <source>
        <dbReference type="PIRSR" id="PIRSR001155-2"/>
    </source>
</evidence>
<keyword evidence="5" id="KW-0353">Hemolymph clotting</keyword>
<dbReference type="Gene3D" id="2.40.10.10">
    <property type="entry name" value="Trypsin-like serine proteases"/>
    <property type="match status" value="1"/>
</dbReference>
<dbReference type="Pfam" id="PF00089">
    <property type="entry name" value="Trypsin"/>
    <property type="match status" value="1"/>
</dbReference>
<dbReference type="Proteomes" id="UP000014500">
    <property type="component" value="Unassembled WGS sequence"/>
</dbReference>
<feature type="domain" description="Peptidase S1" evidence="15">
    <location>
        <begin position="329"/>
        <end position="581"/>
    </location>
</feature>
<keyword evidence="18" id="KW-1185">Reference proteome</keyword>
<feature type="active site" description="Charge relay system" evidence="10">
    <location>
        <position position="429"/>
    </location>
</feature>
<feature type="active site" description="Charge relay system" evidence="10">
    <location>
        <position position="526"/>
    </location>
</feature>
<evidence type="ECO:0000256" key="6">
    <source>
        <dbReference type="ARBA" id="ARBA00022825"/>
    </source>
</evidence>
<evidence type="ECO:0000259" key="16">
    <source>
        <dbReference type="PROSITE" id="PS50923"/>
    </source>
</evidence>
<evidence type="ECO:0000256" key="2">
    <source>
        <dbReference type="ARBA" id="ARBA00022670"/>
    </source>
</evidence>
<dbReference type="CDD" id="cd00033">
    <property type="entry name" value="CCP"/>
    <property type="match status" value="3"/>
</dbReference>
<dbReference type="InterPro" id="IPR018114">
    <property type="entry name" value="TRYPSIN_HIS"/>
</dbReference>
<dbReference type="InterPro" id="IPR000436">
    <property type="entry name" value="Sushi_SCR_CCP_dom"/>
</dbReference>
<reference evidence="18" key="1">
    <citation type="submission" date="2011-05" db="EMBL/GenBank/DDBJ databases">
        <authorList>
            <person name="Richards S.R."/>
            <person name="Qu J."/>
            <person name="Jiang H."/>
            <person name="Jhangiani S.N."/>
            <person name="Agravi P."/>
            <person name="Goodspeed R."/>
            <person name="Gross S."/>
            <person name="Mandapat C."/>
            <person name="Jackson L."/>
            <person name="Mathew T."/>
            <person name="Pu L."/>
            <person name="Thornton R."/>
            <person name="Saada N."/>
            <person name="Wilczek-Boney K.B."/>
            <person name="Lee S."/>
            <person name="Kovar C."/>
            <person name="Wu Y."/>
            <person name="Scherer S.E."/>
            <person name="Worley K.C."/>
            <person name="Muzny D.M."/>
            <person name="Gibbs R."/>
        </authorList>
    </citation>
    <scope>NUCLEOTIDE SEQUENCE</scope>
    <source>
        <strain evidence="18">Brora</strain>
    </source>
</reference>
<evidence type="ECO:0000256" key="5">
    <source>
        <dbReference type="ARBA" id="ARBA00022820"/>
    </source>
</evidence>
<dbReference type="InterPro" id="IPR001254">
    <property type="entry name" value="Trypsin_dom"/>
</dbReference>
<dbReference type="InterPro" id="IPR024175">
    <property type="entry name" value="Pept_S1A_C1r/C1S/mannan-bd"/>
</dbReference>
<dbReference type="STRING" id="126957.T1J4F7"/>
<dbReference type="CDD" id="cd00190">
    <property type="entry name" value="Tryp_SPc"/>
    <property type="match status" value="1"/>
</dbReference>
<dbReference type="PIRSF" id="PIRSF001155">
    <property type="entry name" value="C1r_C1s_MASP"/>
    <property type="match status" value="1"/>
</dbReference>